<feature type="compositionally biased region" description="Basic and acidic residues" evidence="6">
    <location>
        <begin position="103"/>
        <end position="112"/>
    </location>
</feature>
<feature type="transmembrane region" description="Helical" evidence="7">
    <location>
        <begin position="443"/>
        <end position="467"/>
    </location>
</feature>
<dbReference type="Pfam" id="PF01794">
    <property type="entry name" value="Ferric_reduct"/>
    <property type="match status" value="1"/>
</dbReference>
<dbReference type="SFLD" id="SFLDS00052">
    <property type="entry name" value="Ferric_Reductase_Domain"/>
    <property type="match status" value="1"/>
</dbReference>
<feature type="transmembrane region" description="Helical" evidence="7">
    <location>
        <begin position="550"/>
        <end position="570"/>
    </location>
</feature>
<dbReference type="Pfam" id="PF08022">
    <property type="entry name" value="FAD_binding_8"/>
    <property type="match status" value="1"/>
</dbReference>
<name>A0A7R9UE50_9STRA</name>
<dbReference type="SUPFAM" id="SSF63380">
    <property type="entry name" value="Riboflavin synthase domain-like"/>
    <property type="match status" value="1"/>
</dbReference>
<dbReference type="AlphaFoldDB" id="A0A7R9UE50"/>
<proteinExistence type="predicted"/>
<dbReference type="GO" id="GO:0016491">
    <property type="term" value="F:oxidoreductase activity"/>
    <property type="evidence" value="ECO:0007669"/>
    <property type="project" value="UniProtKB-KW"/>
</dbReference>
<evidence type="ECO:0000256" key="7">
    <source>
        <dbReference type="SAM" id="Phobius"/>
    </source>
</evidence>
<evidence type="ECO:0000256" key="5">
    <source>
        <dbReference type="ARBA" id="ARBA00023136"/>
    </source>
</evidence>
<dbReference type="Gene3D" id="2.40.30.10">
    <property type="entry name" value="Translation factors"/>
    <property type="match status" value="1"/>
</dbReference>
<dbReference type="InterPro" id="IPR050369">
    <property type="entry name" value="RBOH/FRE"/>
</dbReference>
<dbReference type="InterPro" id="IPR013130">
    <property type="entry name" value="Fe3_Rdtase_TM_dom"/>
</dbReference>
<feature type="transmembrane region" description="Helical" evidence="7">
    <location>
        <begin position="582"/>
        <end position="600"/>
    </location>
</feature>
<dbReference type="Pfam" id="PF08030">
    <property type="entry name" value="NAD_binding_6"/>
    <property type="match status" value="1"/>
</dbReference>
<feature type="transmembrane region" description="Helical" evidence="7">
    <location>
        <begin position="412"/>
        <end position="431"/>
    </location>
</feature>
<dbReference type="Gene3D" id="3.40.50.80">
    <property type="entry name" value="Nucleotide-binding domain of ferredoxin-NADP reductase (FNR) module"/>
    <property type="match status" value="1"/>
</dbReference>
<reference evidence="9" key="1">
    <citation type="submission" date="2021-01" db="EMBL/GenBank/DDBJ databases">
        <authorList>
            <person name="Corre E."/>
            <person name="Pelletier E."/>
            <person name="Niang G."/>
            <person name="Scheremetjew M."/>
            <person name="Finn R."/>
            <person name="Kale V."/>
            <person name="Holt S."/>
            <person name="Cochrane G."/>
            <person name="Meng A."/>
            <person name="Brown T."/>
            <person name="Cohen L."/>
        </authorList>
    </citation>
    <scope>NUCLEOTIDE SEQUENCE</scope>
    <source>
        <strain evidence="9">CCMP2078</strain>
    </source>
</reference>
<dbReference type="PANTHER" id="PTHR11972:SF153">
    <property type="entry name" value="SUPEROXIDE-GENERATING NADPH OXIDASE HEAVY CHAIN SUBUNIT A"/>
    <property type="match status" value="1"/>
</dbReference>
<evidence type="ECO:0000256" key="6">
    <source>
        <dbReference type="SAM" id="MobiDB-lite"/>
    </source>
</evidence>
<feature type="compositionally biased region" description="Low complexity" evidence="6">
    <location>
        <begin position="143"/>
        <end position="153"/>
    </location>
</feature>
<dbReference type="SFLD" id="SFLDG01168">
    <property type="entry name" value="Ferric_reductase_subgroup_(FRE"/>
    <property type="match status" value="1"/>
</dbReference>
<dbReference type="GO" id="GO:0005886">
    <property type="term" value="C:plasma membrane"/>
    <property type="evidence" value="ECO:0007669"/>
    <property type="project" value="TreeGrafter"/>
</dbReference>
<organism evidence="9">
    <name type="scientific">Pinguiococcus pyrenoidosus</name>
    <dbReference type="NCBI Taxonomy" id="172671"/>
    <lineage>
        <taxon>Eukaryota</taxon>
        <taxon>Sar</taxon>
        <taxon>Stramenopiles</taxon>
        <taxon>Ochrophyta</taxon>
        <taxon>Pinguiophyceae</taxon>
        <taxon>Pinguiochrysidales</taxon>
        <taxon>Pinguiochrysidaceae</taxon>
        <taxon>Pinguiococcus</taxon>
    </lineage>
</organism>
<keyword evidence="4" id="KW-0560">Oxidoreductase</keyword>
<dbReference type="InterPro" id="IPR039261">
    <property type="entry name" value="FNR_nucleotide-bd"/>
</dbReference>
<sequence>MQQSSDGAPAKQLKMPSRFPAPGAGDQPSSKPSMAEVEAALMGDSEDLRLSPSQLQHRKLESVRHLLESRPDVEDLEEDTILHRFRSVRVPHLRNSSRAPSARVHEPERRSPEPAMHGKSTPGKVARRSIFDDGVTLRDDDNSNNNNNKNNNKGTADDEESAANLCVTETEAFKELADLKHRFLLLSGPEGLLNKSTFLHHFCQGRSPAARNEFFDFCKGEGRHLTPTTGERMPDDQISVEEFMASVVQMTNMTPLQRARTYGRLLLESGHMAEDRTRRAIHTIIRSQFQALGLHISEGSTSQIVEILNTSLRSDNASVDYATFEELFSTLTMEVSKDGEKGIDKKIRSMKRMSMARQSTLARSNSRESRLSEWGLSGCLGATPLCAPLYYLNNGVREWTKHNFPWLTKKRFGWITVYLMVMAAAFTYKFLEYYDSDAFQAMGIGVCFARAFGLCAMINVFILYFAVCRKLLTTVRNDPWLRLWRIIPFDDNIDVHRSVGHAIMLCGLGHVAGHHAAFFRYTNGSDEDWENSPLGDTDEFDGPDPSYGDLLATLPGWTGLAMVVIMIIAYPPVFFRRKAFNYFWFSHHLFIIVWTALFCVHGQANILERSTAVYWVAVPFTIYFVERVSRFASPTTNKTKILDACVSSKSVVLILEKPKSWSSKAHRAGTYAFLNIPHIAKYEWHPFTISSAPDDDYLRFHIRKAGDWTGKLYNMVEQIDLRSPDAHNASRRLQKWESFRLEDLDATRMLSDDEGREEKGADDDAIQVRKSKSANQVMSDEVLAKLHNFGEAPRERHIATARNYPNVSIEGPIGAPSDLYFTFTTSVLIAAGIGVTPMASVLREVIYTWYGRFIRTGKNFVGSPQDARVQRIYFYWITRDQQALRWFSDELTIISNMDPDNHMQISIYLSSVKPKDSNMIRGVVDKVHKKTGWDPISGVNSKFRTQFGRPNWDKVFSEIALQQEGQKIGVFFCGPQGLDRMLERCCRKHSIRHSNGIETKFKYHSENF</sequence>
<keyword evidence="3 7" id="KW-1133">Transmembrane helix</keyword>
<feature type="domain" description="FAD-binding FR-type" evidence="8">
    <location>
        <begin position="628"/>
        <end position="742"/>
    </location>
</feature>
<evidence type="ECO:0000256" key="1">
    <source>
        <dbReference type="ARBA" id="ARBA00004141"/>
    </source>
</evidence>
<comment type="subcellular location">
    <subcellularLocation>
        <location evidence="1">Membrane</location>
        <topology evidence="1">Multi-pass membrane protein</topology>
    </subcellularLocation>
</comment>
<evidence type="ECO:0000256" key="3">
    <source>
        <dbReference type="ARBA" id="ARBA00022989"/>
    </source>
</evidence>
<gene>
    <name evidence="9" type="ORF">PPYR1160_LOCUS10858</name>
</gene>
<dbReference type="InterPro" id="IPR013121">
    <property type="entry name" value="Fe_red_NAD-bd_6"/>
</dbReference>
<dbReference type="CDD" id="cd06186">
    <property type="entry name" value="NOX_Duox_like_FAD_NADP"/>
    <property type="match status" value="1"/>
</dbReference>
<dbReference type="PROSITE" id="PS51384">
    <property type="entry name" value="FAD_FR"/>
    <property type="match status" value="1"/>
</dbReference>
<dbReference type="EMBL" id="HBEA01014203">
    <property type="protein sequence ID" value="CAD8261356.1"/>
    <property type="molecule type" value="Transcribed_RNA"/>
</dbReference>
<protein>
    <recommendedName>
        <fullName evidence="8">FAD-binding FR-type domain-containing protein</fullName>
    </recommendedName>
</protein>
<dbReference type="InterPro" id="IPR013112">
    <property type="entry name" value="FAD-bd_8"/>
</dbReference>
<dbReference type="InterPro" id="IPR017927">
    <property type="entry name" value="FAD-bd_FR_type"/>
</dbReference>
<evidence type="ECO:0000256" key="4">
    <source>
        <dbReference type="ARBA" id="ARBA00023002"/>
    </source>
</evidence>
<keyword evidence="2 7" id="KW-0812">Transmembrane</keyword>
<dbReference type="SUPFAM" id="SSF52343">
    <property type="entry name" value="Ferredoxin reductase-like, C-terminal NADP-linked domain"/>
    <property type="match status" value="1"/>
</dbReference>
<dbReference type="PANTHER" id="PTHR11972">
    <property type="entry name" value="NADPH OXIDASE"/>
    <property type="match status" value="1"/>
</dbReference>
<keyword evidence="5 7" id="KW-0472">Membrane</keyword>
<feature type="region of interest" description="Disordered" evidence="6">
    <location>
        <begin position="93"/>
        <end position="160"/>
    </location>
</feature>
<evidence type="ECO:0000313" key="9">
    <source>
        <dbReference type="EMBL" id="CAD8261356.1"/>
    </source>
</evidence>
<dbReference type="SFLD" id="SFLDG01169">
    <property type="entry name" value="NADPH_oxidase_subgroup_(NOX)"/>
    <property type="match status" value="1"/>
</dbReference>
<accession>A0A7R9UE50</accession>
<feature type="compositionally biased region" description="Basic and acidic residues" evidence="6">
    <location>
        <begin position="129"/>
        <end position="141"/>
    </location>
</feature>
<evidence type="ECO:0000259" key="8">
    <source>
        <dbReference type="PROSITE" id="PS51384"/>
    </source>
</evidence>
<feature type="region of interest" description="Disordered" evidence="6">
    <location>
        <begin position="1"/>
        <end position="35"/>
    </location>
</feature>
<evidence type="ECO:0000256" key="2">
    <source>
        <dbReference type="ARBA" id="ARBA00022692"/>
    </source>
</evidence>
<dbReference type="InterPro" id="IPR017938">
    <property type="entry name" value="Riboflavin_synthase-like_b-brl"/>
</dbReference>